<accession>X0TGR6</accession>
<evidence type="ECO:0008006" key="3">
    <source>
        <dbReference type="Google" id="ProtNLM"/>
    </source>
</evidence>
<sequence>ASGGLLCSVLLTAVAFVSFLISRYATGMSAQMRWKPLRAGGSFGLAAALLCFGLAIALALAHFKIFLPLTVIRWAIPILLVVLGIETVLNVVLDIYRPRLKDQYSRAAFDSRLLGVINEPGGIFRTAATAIDYQFGFKVSQTWFYKLLEKAIAPLALFAGVTVYLLSCVVVVAPNEAAIIEHFGDPLDQAGQVRLIGPGLTFKWPWPVDIAHKYPTKKIMELNIGFVPKVNPRTGERIREPLLWGKGHYEAEHSVLVASAYTTTGRETQGAVPVSLVKA</sequence>
<organism evidence="2">
    <name type="scientific">marine sediment metagenome</name>
    <dbReference type="NCBI Taxonomy" id="412755"/>
    <lineage>
        <taxon>unclassified sequences</taxon>
        <taxon>metagenomes</taxon>
        <taxon>ecological metagenomes</taxon>
    </lineage>
</organism>
<evidence type="ECO:0000313" key="2">
    <source>
        <dbReference type="EMBL" id="GAF92748.1"/>
    </source>
</evidence>
<dbReference type="AlphaFoldDB" id="X0TGR6"/>
<feature type="non-terminal residue" evidence="2">
    <location>
        <position position="1"/>
    </location>
</feature>
<keyword evidence="1" id="KW-0472">Membrane</keyword>
<feature type="transmembrane region" description="Helical" evidence="1">
    <location>
        <begin position="151"/>
        <end position="173"/>
    </location>
</feature>
<gene>
    <name evidence="2" type="ORF">S01H1_27817</name>
</gene>
<dbReference type="EMBL" id="BARS01016968">
    <property type="protein sequence ID" value="GAF92748.1"/>
    <property type="molecule type" value="Genomic_DNA"/>
</dbReference>
<keyword evidence="1" id="KW-0812">Transmembrane</keyword>
<feature type="transmembrane region" description="Helical" evidence="1">
    <location>
        <begin position="6"/>
        <end position="25"/>
    </location>
</feature>
<protein>
    <recommendedName>
        <fullName evidence="3">Band 7 domain-containing protein</fullName>
    </recommendedName>
</protein>
<name>X0TGR6_9ZZZZ</name>
<comment type="caution">
    <text evidence="2">The sequence shown here is derived from an EMBL/GenBank/DDBJ whole genome shotgun (WGS) entry which is preliminary data.</text>
</comment>
<feature type="transmembrane region" description="Helical" evidence="1">
    <location>
        <begin position="37"/>
        <end position="62"/>
    </location>
</feature>
<feature type="transmembrane region" description="Helical" evidence="1">
    <location>
        <begin position="74"/>
        <end position="96"/>
    </location>
</feature>
<evidence type="ECO:0000256" key="1">
    <source>
        <dbReference type="SAM" id="Phobius"/>
    </source>
</evidence>
<reference evidence="2" key="1">
    <citation type="journal article" date="2014" name="Front. Microbiol.">
        <title>High frequency of phylogenetically diverse reductive dehalogenase-homologous genes in deep subseafloor sedimentary metagenomes.</title>
        <authorList>
            <person name="Kawai M."/>
            <person name="Futagami T."/>
            <person name="Toyoda A."/>
            <person name="Takaki Y."/>
            <person name="Nishi S."/>
            <person name="Hori S."/>
            <person name="Arai W."/>
            <person name="Tsubouchi T."/>
            <person name="Morono Y."/>
            <person name="Uchiyama I."/>
            <person name="Ito T."/>
            <person name="Fujiyama A."/>
            <person name="Inagaki F."/>
            <person name="Takami H."/>
        </authorList>
    </citation>
    <scope>NUCLEOTIDE SEQUENCE</scope>
    <source>
        <strain evidence="2">Expedition CK06-06</strain>
    </source>
</reference>
<proteinExistence type="predicted"/>
<keyword evidence="1" id="KW-1133">Transmembrane helix</keyword>
<feature type="non-terminal residue" evidence="2">
    <location>
        <position position="279"/>
    </location>
</feature>